<dbReference type="GO" id="GO:0005829">
    <property type="term" value="C:cytosol"/>
    <property type="evidence" value="ECO:0007669"/>
    <property type="project" value="TreeGrafter"/>
</dbReference>
<sequence length="120" mass="13807">IDGYGGSKDKLNDKELVIKCLVELPQKLGMRPLSMPEVFLAEDNNIKDPGGWSGYVIIMESHISIHTFPDRGFVSIDVYSCKNGMDTDFISKYFEEKFDLKDIEKNFIKRGTRYPEKNLH</sequence>
<dbReference type="Gene3D" id="3.60.90.10">
    <property type="entry name" value="S-adenosylmethionine decarboxylase"/>
    <property type="match status" value="1"/>
</dbReference>
<dbReference type="AlphaFoldDB" id="A0A1G2QV16"/>
<dbReference type="GO" id="GO:0008295">
    <property type="term" value="P:spermidine biosynthetic process"/>
    <property type="evidence" value="ECO:0007669"/>
    <property type="project" value="UniProtKB-KW"/>
</dbReference>
<gene>
    <name evidence="10" type="ORF">A2843_01330</name>
</gene>
<dbReference type="PANTHER" id="PTHR33866">
    <property type="entry name" value="S-ADENOSYLMETHIONINE DECARBOXYLASE PROENZYME"/>
    <property type="match status" value="1"/>
</dbReference>
<keyword evidence="8" id="KW-0704">Schiff base</keyword>
<name>A0A1G2QV16_9BACT</name>
<evidence type="ECO:0000313" key="11">
    <source>
        <dbReference type="Proteomes" id="UP000178170"/>
    </source>
</evidence>
<keyword evidence="7" id="KW-0456">Lyase</keyword>
<accession>A0A1G2QV16</accession>
<evidence type="ECO:0000313" key="10">
    <source>
        <dbReference type="EMBL" id="OHA64455.1"/>
    </source>
</evidence>
<dbReference type="InterPro" id="IPR016067">
    <property type="entry name" value="S-AdoMet_deCO2ase_core"/>
</dbReference>
<evidence type="ECO:0008006" key="12">
    <source>
        <dbReference type="Google" id="ProtNLM"/>
    </source>
</evidence>
<keyword evidence="2" id="KW-0210">Decarboxylase</keyword>
<evidence type="ECO:0000256" key="2">
    <source>
        <dbReference type="ARBA" id="ARBA00022793"/>
    </source>
</evidence>
<evidence type="ECO:0000256" key="7">
    <source>
        <dbReference type="ARBA" id="ARBA00023239"/>
    </source>
</evidence>
<evidence type="ECO:0000256" key="5">
    <source>
        <dbReference type="ARBA" id="ARBA00023115"/>
    </source>
</evidence>
<reference evidence="10 11" key="1">
    <citation type="journal article" date="2016" name="Nat. Commun.">
        <title>Thousands of microbial genomes shed light on interconnected biogeochemical processes in an aquifer system.</title>
        <authorList>
            <person name="Anantharaman K."/>
            <person name="Brown C.T."/>
            <person name="Hug L.A."/>
            <person name="Sharon I."/>
            <person name="Castelle C.J."/>
            <person name="Probst A.J."/>
            <person name="Thomas B.C."/>
            <person name="Singh A."/>
            <person name="Wilkins M.J."/>
            <person name="Karaoz U."/>
            <person name="Brodie E.L."/>
            <person name="Williams K.H."/>
            <person name="Hubbard S.S."/>
            <person name="Banfield J.F."/>
        </authorList>
    </citation>
    <scope>NUCLEOTIDE SEQUENCE [LARGE SCALE GENOMIC DNA]</scope>
</reference>
<evidence type="ECO:0000256" key="4">
    <source>
        <dbReference type="ARBA" id="ARBA00023066"/>
    </source>
</evidence>
<dbReference type="SUPFAM" id="SSF56276">
    <property type="entry name" value="S-adenosylmethionine decarboxylase"/>
    <property type="match status" value="1"/>
</dbReference>
<dbReference type="Pfam" id="PF02675">
    <property type="entry name" value="AdoMet_dc"/>
    <property type="match status" value="1"/>
</dbReference>
<evidence type="ECO:0000256" key="6">
    <source>
        <dbReference type="ARBA" id="ARBA00023145"/>
    </source>
</evidence>
<comment type="cofactor">
    <cofactor evidence="1">
        <name>pyruvate</name>
        <dbReference type="ChEBI" id="CHEBI:15361"/>
    </cofactor>
</comment>
<dbReference type="InterPro" id="IPR003826">
    <property type="entry name" value="AdoMetDC_fam_prok"/>
</dbReference>
<feature type="non-terminal residue" evidence="10">
    <location>
        <position position="1"/>
    </location>
</feature>
<evidence type="ECO:0000256" key="9">
    <source>
        <dbReference type="ARBA" id="ARBA00023317"/>
    </source>
</evidence>
<dbReference type="EMBL" id="MHTS01000015">
    <property type="protein sequence ID" value="OHA64455.1"/>
    <property type="molecule type" value="Genomic_DNA"/>
</dbReference>
<evidence type="ECO:0000256" key="1">
    <source>
        <dbReference type="ARBA" id="ARBA00001928"/>
    </source>
</evidence>
<keyword evidence="5" id="KW-0620">Polyamine biosynthesis</keyword>
<proteinExistence type="predicted"/>
<keyword evidence="4" id="KW-0745">Spermidine biosynthesis</keyword>
<protein>
    <recommendedName>
        <fullName evidence="12">S-adenosylmethionine decarboxylase proenzyme</fullName>
    </recommendedName>
</protein>
<evidence type="ECO:0000256" key="3">
    <source>
        <dbReference type="ARBA" id="ARBA00022813"/>
    </source>
</evidence>
<keyword evidence="9" id="KW-0670">Pyruvate</keyword>
<keyword evidence="6" id="KW-0865">Zymogen</keyword>
<evidence type="ECO:0000256" key="8">
    <source>
        <dbReference type="ARBA" id="ARBA00023270"/>
    </source>
</evidence>
<comment type="caution">
    <text evidence="10">The sequence shown here is derived from an EMBL/GenBank/DDBJ whole genome shotgun (WGS) entry which is preliminary data.</text>
</comment>
<dbReference type="Proteomes" id="UP000178170">
    <property type="component" value="Unassembled WGS sequence"/>
</dbReference>
<dbReference type="GO" id="GO:0004014">
    <property type="term" value="F:adenosylmethionine decarboxylase activity"/>
    <property type="evidence" value="ECO:0007669"/>
    <property type="project" value="InterPro"/>
</dbReference>
<organism evidence="10 11">
    <name type="scientific">Candidatus Wildermuthbacteria bacterium RIFCSPHIGHO2_01_FULL_48_27b</name>
    <dbReference type="NCBI Taxonomy" id="1802447"/>
    <lineage>
        <taxon>Bacteria</taxon>
        <taxon>Candidatus Wildermuthiibacteriota</taxon>
    </lineage>
</organism>
<dbReference type="PANTHER" id="PTHR33866:SF2">
    <property type="entry name" value="S-ADENOSYLMETHIONINE DECARBOXYLASE PROENZYME"/>
    <property type="match status" value="1"/>
</dbReference>
<keyword evidence="3" id="KW-0068">Autocatalytic cleavage</keyword>